<reference evidence="1 2" key="1">
    <citation type="submission" date="2019-04" db="EMBL/GenBank/DDBJ databases">
        <title>Chromosome genome assembly for Takifugu flavidus.</title>
        <authorList>
            <person name="Xiao S."/>
        </authorList>
    </citation>
    <scope>NUCLEOTIDE SEQUENCE [LARGE SCALE GENOMIC DNA]</scope>
    <source>
        <strain evidence="1">HTHZ2018</strain>
        <tissue evidence="1">Muscle</tissue>
    </source>
</reference>
<evidence type="ECO:0000313" key="2">
    <source>
        <dbReference type="Proteomes" id="UP000324091"/>
    </source>
</evidence>
<proteinExistence type="predicted"/>
<keyword evidence="2" id="KW-1185">Reference proteome</keyword>
<name>A0A5C6PC26_9TELE</name>
<comment type="caution">
    <text evidence="1">The sequence shown here is derived from an EMBL/GenBank/DDBJ whole genome shotgun (WGS) entry which is preliminary data.</text>
</comment>
<evidence type="ECO:0000313" key="1">
    <source>
        <dbReference type="EMBL" id="TWW76746.1"/>
    </source>
</evidence>
<gene>
    <name evidence="1" type="ORF">D4764_12G0001360</name>
</gene>
<dbReference type="AlphaFoldDB" id="A0A5C6PC26"/>
<organism evidence="1 2">
    <name type="scientific">Takifugu flavidus</name>
    <name type="common">sansaifugu</name>
    <dbReference type="NCBI Taxonomy" id="433684"/>
    <lineage>
        <taxon>Eukaryota</taxon>
        <taxon>Metazoa</taxon>
        <taxon>Chordata</taxon>
        <taxon>Craniata</taxon>
        <taxon>Vertebrata</taxon>
        <taxon>Euteleostomi</taxon>
        <taxon>Actinopterygii</taxon>
        <taxon>Neopterygii</taxon>
        <taxon>Teleostei</taxon>
        <taxon>Neoteleostei</taxon>
        <taxon>Acanthomorphata</taxon>
        <taxon>Eupercaria</taxon>
        <taxon>Tetraodontiformes</taxon>
        <taxon>Tetradontoidea</taxon>
        <taxon>Tetraodontidae</taxon>
        <taxon>Takifugu</taxon>
    </lineage>
</organism>
<protein>
    <submittedName>
        <fullName evidence="1">Uncharacterized protein</fullName>
    </submittedName>
</protein>
<sequence length="60" mass="6650">MANAPGRSEAASVVPWRVRGEARGERETLKGTPEALFQPFLLHPEMPETHMFSKTTKGGR</sequence>
<accession>A0A5C6PC26</accession>
<dbReference type="EMBL" id="RHFK02000004">
    <property type="protein sequence ID" value="TWW76746.1"/>
    <property type="molecule type" value="Genomic_DNA"/>
</dbReference>
<dbReference type="Proteomes" id="UP000324091">
    <property type="component" value="Chromosome 12"/>
</dbReference>